<organism evidence="4 5">
    <name type="scientific">SAR92 clade bacterium H455</name>
    <dbReference type="NCBI Taxonomy" id="2974818"/>
    <lineage>
        <taxon>Bacteria</taxon>
        <taxon>Pseudomonadati</taxon>
        <taxon>Pseudomonadota</taxon>
        <taxon>Gammaproteobacteria</taxon>
        <taxon>Cellvibrionales</taxon>
        <taxon>Porticoccaceae</taxon>
        <taxon>SAR92 clade</taxon>
    </lineage>
</organism>
<comment type="similarity">
    <text evidence="1 3">Belongs to the bacterial histone-like protein family.</text>
</comment>
<dbReference type="SMART" id="SM00411">
    <property type="entry name" value="BHL"/>
    <property type="match status" value="1"/>
</dbReference>
<dbReference type="InterPro" id="IPR010992">
    <property type="entry name" value="IHF-like_DNA-bd_dom_sf"/>
</dbReference>
<dbReference type="GO" id="GO:0003677">
    <property type="term" value="F:DNA binding"/>
    <property type="evidence" value="ECO:0007669"/>
    <property type="project" value="UniProtKB-KW"/>
</dbReference>
<protein>
    <submittedName>
        <fullName evidence="4">HU family DNA-binding protein</fullName>
    </submittedName>
</protein>
<dbReference type="Gene3D" id="4.10.520.10">
    <property type="entry name" value="IHF-like DNA-binding proteins"/>
    <property type="match status" value="1"/>
</dbReference>
<dbReference type="InterPro" id="IPR000119">
    <property type="entry name" value="Hist_DNA-bd"/>
</dbReference>
<accession>A0ABY5TSK9</accession>
<gene>
    <name evidence="4" type="ORF">NYF23_06240</name>
</gene>
<name>A0ABY5TSK9_9GAMM</name>
<evidence type="ECO:0000256" key="3">
    <source>
        <dbReference type="RuleBase" id="RU003939"/>
    </source>
</evidence>
<dbReference type="Proteomes" id="UP001059934">
    <property type="component" value="Chromosome"/>
</dbReference>
<evidence type="ECO:0000256" key="2">
    <source>
        <dbReference type="ARBA" id="ARBA00023125"/>
    </source>
</evidence>
<evidence type="ECO:0000256" key="1">
    <source>
        <dbReference type="ARBA" id="ARBA00010529"/>
    </source>
</evidence>
<proteinExistence type="inferred from homology"/>
<dbReference type="SUPFAM" id="SSF47729">
    <property type="entry name" value="IHF-like DNA-binding proteins"/>
    <property type="match status" value="1"/>
</dbReference>
<reference evidence="4" key="1">
    <citation type="submission" date="2022-08" db="EMBL/GenBank/DDBJ databases">
        <title>Catabolic pathway analysis in culturable SAR92 clade bacteria reveals their overlooked roles in DMSP degradation in coastal seas.</title>
        <authorList>
            <person name="He X."/>
            <person name="Zhang X."/>
            <person name="Zhang Y."/>
        </authorList>
    </citation>
    <scope>NUCLEOTIDE SEQUENCE</scope>
    <source>
        <strain evidence="4">H455</strain>
    </source>
</reference>
<evidence type="ECO:0000313" key="4">
    <source>
        <dbReference type="EMBL" id="UVW36334.1"/>
    </source>
</evidence>
<sequence>MTKAPKKVAVKKAPAKKATAAKIAPSKKITAVRERYSKTQIISELATNSGLTRKQVNTLLTELATLVERHVKKRSVGEFVLAGLIKIHTVKRPAKKAYKGINPFTGKETTFKARPASVAVKVHALKGLKDMAQ</sequence>
<keyword evidence="5" id="KW-1185">Reference proteome</keyword>
<dbReference type="CDD" id="cd13834">
    <property type="entry name" value="HU_like"/>
    <property type="match status" value="1"/>
</dbReference>
<keyword evidence="2 4" id="KW-0238">DNA-binding</keyword>
<dbReference type="EMBL" id="CP103416">
    <property type="protein sequence ID" value="UVW36334.1"/>
    <property type="molecule type" value="Genomic_DNA"/>
</dbReference>
<evidence type="ECO:0000313" key="5">
    <source>
        <dbReference type="Proteomes" id="UP001059934"/>
    </source>
</evidence>
<dbReference type="Pfam" id="PF00216">
    <property type="entry name" value="Bac_DNA_binding"/>
    <property type="match status" value="1"/>
</dbReference>